<sequence>MPLLEYLKIEHLRYVSRRSNEPIDILPHLSLARLTDIVLYDFLGICLHILNHITTAMGCSLSLTARDSSGARLTTQILLDASDTLSKYLKNFDQSQPVTQVALHCGSRKFSFIRTNYRFSEGNLFFKVSFPFGPETLLPTRFHNGELTAFNTLISVFTIGSASFPFVRTLTLHLDVPTLYNSFLSASHFSGVEVLHIQEPALTTILQVKGQEHDPPSESFPFPALKTLRLTKIQEANSIDAARDSPFIHFLNTCRNHGSPIDVLEVYPTGTSPRLGYLRPFDRILDQDMVGMTVKVLSHEGKGREAVCGGGNIQRLFLEY</sequence>
<evidence type="ECO:0000313" key="2">
    <source>
        <dbReference type="Proteomes" id="UP000027222"/>
    </source>
</evidence>
<dbReference type="AlphaFoldDB" id="A0A067TX09"/>
<gene>
    <name evidence="1" type="ORF">GALMADRAFT_714732</name>
</gene>
<organism evidence="1 2">
    <name type="scientific">Galerina marginata (strain CBS 339.88)</name>
    <dbReference type="NCBI Taxonomy" id="685588"/>
    <lineage>
        <taxon>Eukaryota</taxon>
        <taxon>Fungi</taxon>
        <taxon>Dikarya</taxon>
        <taxon>Basidiomycota</taxon>
        <taxon>Agaricomycotina</taxon>
        <taxon>Agaricomycetes</taxon>
        <taxon>Agaricomycetidae</taxon>
        <taxon>Agaricales</taxon>
        <taxon>Agaricineae</taxon>
        <taxon>Strophariaceae</taxon>
        <taxon>Galerina</taxon>
    </lineage>
</organism>
<keyword evidence="2" id="KW-1185">Reference proteome</keyword>
<evidence type="ECO:0000313" key="1">
    <source>
        <dbReference type="EMBL" id="KDR84474.1"/>
    </source>
</evidence>
<proteinExistence type="predicted"/>
<protein>
    <submittedName>
        <fullName evidence="1">Uncharacterized protein</fullName>
    </submittedName>
</protein>
<reference evidence="2" key="1">
    <citation type="journal article" date="2014" name="Proc. Natl. Acad. Sci. U.S.A.">
        <title>Extensive sampling of basidiomycete genomes demonstrates inadequacy of the white-rot/brown-rot paradigm for wood decay fungi.</title>
        <authorList>
            <person name="Riley R."/>
            <person name="Salamov A.A."/>
            <person name="Brown D.W."/>
            <person name="Nagy L.G."/>
            <person name="Floudas D."/>
            <person name="Held B.W."/>
            <person name="Levasseur A."/>
            <person name="Lombard V."/>
            <person name="Morin E."/>
            <person name="Otillar R."/>
            <person name="Lindquist E.A."/>
            <person name="Sun H."/>
            <person name="LaButti K.M."/>
            <person name="Schmutz J."/>
            <person name="Jabbour D."/>
            <person name="Luo H."/>
            <person name="Baker S.E."/>
            <person name="Pisabarro A.G."/>
            <person name="Walton J.D."/>
            <person name="Blanchette R.A."/>
            <person name="Henrissat B."/>
            <person name="Martin F."/>
            <person name="Cullen D."/>
            <person name="Hibbett D.S."/>
            <person name="Grigoriev I.V."/>
        </authorList>
    </citation>
    <scope>NUCLEOTIDE SEQUENCE [LARGE SCALE GENOMIC DNA]</scope>
    <source>
        <strain evidence="2">CBS 339.88</strain>
    </source>
</reference>
<name>A0A067TX09_GALM3</name>
<accession>A0A067TX09</accession>
<dbReference type="Proteomes" id="UP000027222">
    <property type="component" value="Unassembled WGS sequence"/>
</dbReference>
<dbReference type="EMBL" id="KL142368">
    <property type="protein sequence ID" value="KDR84474.1"/>
    <property type="molecule type" value="Genomic_DNA"/>
</dbReference>
<dbReference type="HOGENOM" id="CLU_868909_0_0_1"/>